<evidence type="ECO:0000256" key="5">
    <source>
        <dbReference type="ARBA" id="ARBA00023159"/>
    </source>
</evidence>
<dbReference type="PANTHER" id="PTHR46796:SF6">
    <property type="entry name" value="ARAC SUBFAMILY"/>
    <property type="match status" value="1"/>
</dbReference>
<reference evidence="9" key="1">
    <citation type="journal article" date="2019" name="Int. J. Syst. Evol. Microbiol.">
        <title>The Global Catalogue of Microorganisms (GCM) 10K type strain sequencing project: providing services to taxonomists for standard genome sequencing and annotation.</title>
        <authorList>
            <consortium name="The Broad Institute Genomics Platform"/>
            <consortium name="The Broad Institute Genome Sequencing Center for Infectious Disease"/>
            <person name="Wu L."/>
            <person name="Ma J."/>
        </authorList>
    </citation>
    <scope>NUCLEOTIDE SEQUENCE [LARGE SCALE GENOMIC DNA]</scope>
    <source>
        <strain evidence="9">JCM 14545</strain>
    </source>
</reference>
<dbReference type="InterPro" id="IPR010316">
    <property type="entry name" value="AlkA_N"/>
</dbReference>
<dbReference type="Pfam" id="PF06029">
    <property type="entry name" value="AlkA_N"/>
    <property type="match status" value="1"/>
</dbReference>
<name>A0ABP5BBA3_9PSEU</name>
<evidence type="ECO:0000313" key="9">
    <source>
        <dbReference type="Proteomes" id="UP001501116"/>
    </source>
</evidence>
<dbReference type="Pfam" id="PF12833">
    <property type="entry name" value="HTH_18"/>
    <property type="match status" value="1"/>
</dbReference>
<evidence type="ECO:0000256" key="1">
    <source>
        <dbReference type="ARBA" id="ARBA00001947"/>
    </source>
</evidence>
<dbReference type="Gene3D" id="1.10.10.60">
    <property type="entry name" value="Homeodomain-like"/>
    <property type="match status" value="1"/>
</dbReference>
<dbReference type="InterPro" id="IPR009057">
    <property type="entry name" value="Homeodomain-like_sf"/>
</dbReference>
<dbReference type="PROSITE" id="PS01124">
    <property type="entry name" value="HTH_ARAC_FAMILY_2"/>
    <property type="match status" value="1"/>
</dbReference>
<comment type="caution">
    <text evidence="8">The sequence shown here is derived from an EMBL/GenBank/DDBJ whole genome shotgun (WGS) entry which is preliminary data.</text>
</comment>
<gene>
    <name evidence="8" type="ORF">GCM10009754_03440</name>
</gene>
<dbReference type="InterPro" id="IPR050204">
    <property type="entry name" value="AraC_XylS_family_regulators"/>
</dbReference>
<keyword evidence="4" id="KW-0238">DNA-binding</keyword>
<dbReference type="InterPro" id="IPR037046">
    <property type="entry name" value="AlkA_N_sf"/>
</dbReference>
<evidence type="ECO:0000256" key="4">
    <source>
        <dbReference type="ARBA" id="ARBA00023125"/>
    </source>
</evidence>
<dbReference type="InterPro" id="IPR011257">
    <property type="entry name" value="DNA_glycosylase"/>
</dbReference>
<feature type="domain" description="HTH araC/xylS-type" evidence="7">
    <location>
        <begin position="65"/>
        <end position="163"/>
    </location>
</feature>
<sequence length="457" mass="48259">MTTFSAVVTTGIYCRPGCGAKPLAENVRTFELAATAEAAGFRACLRCRPYRVAGPVAADAPELVCRAVQLIIEGALDRGTEAALGARLAVSPRHLRRLFHDHLGVTPDQLARSRRAHFARRLLDDTDLTVAGIAFASGFGSLRQFNRDMRMVFRAAPGELRDRRRRADRLAADGGLSMRLPYSPPLNWEAMLAVLAERAVPGVESVRDGVYRRTISLDGEAGLLEVRAGEGDHLVLCAHLPFWEGLIHVVDRAGRIFGVDADLARAEADLAGDPVVGPLVAARPGVRPPGAWGSFEIAVDAVLAQYSARPRVRRQQAGLVTALGRPVPGLDHGLTHLFPSAETVAGADLVDAGVSAAAARAVRALAVAVAEDEFILGGGSALREFVGALCAIPGVAEGTAHSIALRLGYGDAFPAADRDVRATLPANEILDPGEDVAAAWRPWRALAATHLIAAAVA</sequence>
<accession>A0ABP5BBA3</accession>
<dbReference type="InterPro" id="IPR035451">
    <property type="entry name" value="Ada-like_dom_sf"/>
</dbReference>
<keyword evidence="2" id="KW-0808">Transferase</keyword>
<protein>
    <submittedName>
        <fullName evidence="8">DNA-3-methyladenine glycosylase 2</fullName>
    </submittedName>
</protein>
<dbReference type="SUPFAM" id="SSF55945">
    <property type="entry name" value="TATA-box binding protein-like"/>
    <property type="match status" value="1"/>
</dbReference>
<dbReference type="EMBL" id="BAAANN010000001">
    <property type="protein sequence ID" value="GAA1939627.1"/>
    <property type="molecule type" value="Genomic_DNA"/>
</dbReference>
<organism evidence="8 9">
    <name type="scientific">Amycolatopsis minnesotensis</name>
    <dbReference type="NCBI Taxonomy" id="337894"/>
    <lineage>
        <taxon>Bacteria</taxon>
        <taxon>Bacillati</taxon>
        <taxon>Actinomycetota</taxon>
        <taxon>Actinomycetes</taxon>
        <taxon>Pseudonocardiales</taxon>
        <taxon>Pseudonocardiaceae</taxon>
        <taxon>Amycolatopsis</taxon>
    </lineage>
</organism>
<dbReference type="Gene3D" id="3.40.10.10">
    <property type="entry name" value="DNA Methylphosphotriester Repair Domain"/>
    <property type="match status" value="1"/>
</dbReference>
<dbReference type="SMART" id="SM00342">
    <property type="entry name" value="HTH_ARAC"/>
    <property type="match status" value="1"/>
</dbReference>
<evidence type="ECO:0000256" key="2">
    <source>
        <dbReference type="ARBA" id="ARBA00022603"/>
    </source>
</evidence>
<dbReference type="SMART" id="SM01009">
    <property type="entry name" value="AlkA_N"/>
    <property type="match status" value="1"/>
</dbReference>
<keyword evidence="3" id="KW-0805">Transcription regulation</keyword>
<dbReference type="Gene3D" id="3.30.310.20">
    <property type="entry name" value="DNA-3-methyladenine glycosylase AlkA, N-terminal domain"/>
    <property type="match status" value="1"/>
</dbReference>
<comment type="cofactor">
    <cofactor evidence="1">
        <name>Zn(2+)</name>
        <dbReference type="ChEBI" id="CHEBI:29105"/>
    </cofactor>
</comment>
<dbReference type="RefSeq" id="WP_344412558.1">
    <property type="nucleotide sequence ID" value="NZ_BAAANN010000001.1"/>
</dbReference>
<proteinExistence type="predicted"/>
<evidence type="ECO:0000313" key="8">
    <source>
        <dbReference type="EMBL" id="GAA1939627.1"/>
    </source>
</evidence>
<dbReference type="SUPFAM" id="SSF48150">
    <property type="entry name" value="DNA-glycosylase"/>
    <property type="match status" value="1"/>
</dbReference>
<evidence type="ECO:0000256" key="3">
    <source>
        <dbReference type="ARBA" id="ARBA00023015"/>
    </source>
</evidence>
<keyword evidence="2" id="KW-0489">Methyltransferase</keyword>
<dbReference type="InterPro" id="IPR018060">
    <property type="entry name" value="HTH_AraC"/>
</dbReference>
<dbReference type="Pfam" id="PF02805">
    <property type="entry name" value="Ada_Zn_binding"/>
    <property type="match status" value="1"/>
</dbReference>
<keyword evidence="5" id="KW-0010">Activator</keyword>
<evidence type="ECO:0000256" key="6">
    <source>
        <dbReference type="ARBA" id="ARBA00023163"/>
    </source>
</evidence>
<dbReference type="PANTHER" id="PTHR46796">
    <property type="entry name" value="HTH-TYPE TRANSCRIPTIONAL ACTIVATOR RHAS-RELATED"/>
    <property type="match status" value="1"/>
</dbReference>
<dbReference type="SUPFAM" id="SSF57884">
    <property type="entry name" value="Ada DNA repair protein, N-terminal domain (N-Ada 10)"/>
    <property type="match status" value="1"/>
</dbReference>
<dbReference type="InterPro" id="IPR004026">
    <property type="entry name" value="Ada_DNA_repair_Zn-bd"/>
</dbReference>
<dbReference type="Proteomes" id="UP001501116">
    <property type="component" value="Unassembled WGS sequence"/>
</dbReference>
<keyword evidence="9" id="KW-1185">Reference proteome</keyword>
<dbReference type="Gene3D" id="1.10.340.30">
    <property type="entry name" value="Hypothetical protein, domain 2"/>
    <property type="match status" value="1"/>
</dbReference>
<evidence type="ECO:0000259" key="7">
    <source>
        <dbReference type="PROSITE" id="PS01124"/>
    </source>
</evidence>
<dbReference type="SUPFAM" id="SSF46689">
    <property type="entry name" value="Homeodomain-like"/>
    <property type="match status" value="1"/>
</dbReference>
<keyword evidence="6" id="KW-0804">Transcription</keyword>